<dbReference type="PANTHER" id="PTHR46813:SF16">
    <property type="entry name" value="GATA TRANSCRIPTION FACTOR 18"/>
    <property type="match status" value="1"/>
</dbReference>
<protein>
    <submittedName>
        <fullName evidence="11">GATA transcription factor 20</fullName>
    </submittedName>
</protein>
<keyword evidence="5" id="KW-0238">DNA-binding</keyword>
<dbReference type="InterPro" id="IPR000679">
    <property type="entry name" value="Znf_GATA"/>
</dbReference>
<keyword evidence="4" id="KW-0805">Transcription regulation</keyword>
<dbReference type="Pfam" id="PF00320">
    <property type="entry name" value="GATA"/>
    <property type="match status" value="1"/>
</dbReference>
<evidence type="ECO:0000313" key="12">
    <source>
        <dbReference type="Proteomes" id="UP001179952"/>
    </source>
</evidence>
<feature type="domain" description="GATA-type" evidence="10">
    <location>
        <begin position="144"/>
        <end position="180"/>
    </location>
</feature>
<keyword evidence="12" id="KW-1185">Reference proteome</keyword>
<feature type="compositionally biased region" description="Low complexity" evidence="9">
    <location>
        <begin position="92"/>
        <end position="101"/>
    </location>
</feature>
<evidence type="ECO:0000256" key="9">
    <source>
        <dbReference type="SAM" id="MobiDB-lite"/>
    </source>
</evidence>
<dbReference type="GO" id="GO:0008270">
    <property type="term" value="F:zinc ion binding"/>
    <property type="evidence" value="ECO:0007669"/>
    <property type="project" value="UniProtKB-KW"/>
</dbReference>
<feature type="region of interest" description="Disordered" evidence="9">
    <location>
        <begin position="84"/>
        <end position="108"/>
    </location>
</feature>
<dbReference type="PROSITE" id="PS50114">
    <property type="entry name" value="GATA_ZN_FINGER_2"/>
    <property type="match status" value="1"/>
</dbReference>
<dbReference type="Proteomes" id="UP001179952">
    <property type="component" value="Unassembled WGS sequence"/>
</dbReference>
<dbReference type="SUPFAM" id="SSF57716">
    <property type="entry name" value="Glucocorticoid receptor-like (DNA-binding domain)"/>
    <property type="match status" value="1"/>
</dbReference>
<evidence type="ECO:0000259" key="10">
    <source>
        <dbReference type="PROSITE" id="PS50114"/>
    </source>
</evidence>
<keyword evidence="1" id="KW-0479">Metal-binding</keyword>
<dbReference type="GO" id="GO:0043565">
    <property type="term" value="F:sequence-specific DNA binding"/>
    <property type="evidence" value="ECO:0007669"/>
    <property type="project" value="InterPro"/>
</dbReference>
<organism evidence="11 12">
    <name type="scientific">Acorus gramineus</name>
    <name type="common">Dwarf sweet flag</name>
    <dbReference type="NCBI Taxonomy" id="55184"/>
    <lineage>
        <taxon>Eukaryota</taxon>
        <taxon>Viridiplantae</taxon>
        <taxon>Streptophyta</taxon>
        <taxon>Embryophyta</taxon>
        <taxon>Tracheophyta</taxon>
        <taxon>Spermatophyta</taxon>
        <taxon>Magnoliopsida</taxon>
        <taxon>Liliopsida</taxon>
        <taxon>Acoraceae</taxon>
        <taxon>Acorus</taxon>
    </lineage>
</organism>
<dbReference type="InterPro" id="IPR013088">
    <property type="entry name" value="Znf_NHR/GATA"/>
</dbReference>
<dbReference type="GO" id="GO:0006355">
    <property type="term" value="P:regulation of DNA-templated transcription"/>
    <property type="evidence" value="ECO:0007669"/>
    <property type="project" value="InterPro"/>
</dbReference>
<comment type="caution">
    <text evidence="11">The sequence shown here is derived from an EMBL/GenBank/DDBJ whole genome shotgun (WGS) entry which is preliminary data.</text>
</comment>
<dbReference type="PROSITE" id="PS00344">
    <property type="entry name" value="GATA_ZN_FINGER_1"/>
    <property type="match status" value="1"/>
</dbReference>
<name>A0AAV9AVX8_ACOGR</name>
<dbReference type="AlphaFoldDB" id="A0AAV9AVX8"/>
<accession>A0AAV9AVX8</accession>
<comment type="similarity">
    <text evidence="7">Belongs to the type IV zinc-finger family. Class B subfamily.</text>
</comment>
<proteinExistence type="inferred from homology"/>
<sequence length="253" mass="26914">MMQRCSSSNNNNCAYHGNSIFPCSCSGGLFHNIISSSSSSSSSSGGEHSFSFLFPADPDNHHQVMTDNPSSLTVVDCTLSLGTPSTRRCGESSSSSVNSSKSNHHRRSSAVSSSTSLCWGFFSHSKQPSSATRATNISAGGTDALLARRCANCDTTSTPLWRNGPRGPKSLCNACGIRYKKEERRAAAAATAASTVEMGQQHSWTYPPPHPHGEFRLISRGDEDPPLITPHQPTAASVPFISWSLNVPPPATI</sequence>
<evidence type="ECO:0000256" key="1">
    <source>
        <dbReference type="ARBA" id="ARBA00022723"/>
    </source>
</evidence>
<reference evidence="11" key="2">
    <citation type="submission" date="2023-06" db="EMBL/GenBank/DDBJ databases">
        <authorList>
            <person name="Ma L."/>
            <person name="Liu K.-W."/>
            <person name="Li Z."/>
            <person name="Hsiao Y.-Y."/>
            <person name="Qi Y."/>
            <person name="Fu T."/>
            <person name="Tang G."/>
            <person name="Zhang D."/>
            <person name="Sun W.-H."/>
            <person name="Liu D.-K."/>
            <person name="Li Y."/>
            <person name="Chen G.-Z."/>
            <person name="Liu X.-D."/>
            <person name="Liao X.-Y."/>
            <person name="Jiang Y.-T."/>
            <person name="Yu X."/>
            <person name="Hao Y."/>
            <person name="Huang J."/>
            <person name="Zhao X.-W."/>
            <person name="Ke S."/>
            <person name="Chen Y.-Y."/>
            <person name="Wu W.-L."/>
            <person name="Hsu J.-L."/>
            <person name="Lin Y.-F."/>
            <person name="Huang M.-D."/>
            <person name="Li C.-Y."/>
            <person name="Huang L."/>
            <person name="Wang Z.-W."/>
            <person name="Zhao X."/>
            <person name="Zhong W.-Y."/>
            <person name="Peng D.-H."/>
            <person name="Ahmad S."/>
            <person name="Lan S."/>
            <person name="Zhang J.-S."/>
            <person name="Tsai W.-C."/>
            <person name="Van De Peer Y."/>
            <person name="Liu Z.-J."/>
        </authorList>
    </citation>
    <scope>NUCLEOTIDE SEQUENCE</scope>
    <source>
        <strain evidence="11">SCP</strain>
        <tissue evidence="11">Leaves</tissue>
    </source>
</reference>
<dbReference type="CDD" id="cd00202">
    <property type="entry name" value="ZnF_GATA"/>
    <property type="match status" value="1"/>
</dbReference>
<dbReference type="PANTHER" id="PTHR46813">
    <property type="entry name" value="GATA TRANSCRIPTION FACTOR 18"/>
    <property type="match status" value="1"/>
</dbReference>
<evidence type="ECO:0000313" key="11">
    <source>
        <dbReference type="EMBL" id="KAK1268142.1"/>
    </source>
</evidence>
<keyword evidence="3" id="KW-0862">Zinc</keyword>
<reference evidence="11" key="1">
    <citation type="journal article" date="2023" name="Nat. Commun.">
        <title>Diploid and tetraploid genomes of Acorus and the evolution of monocots.</title>
        <authorList>
            <person name="Ma L."/>
            <person name="Liu K.W."/>
            <person name="Li Z."/>
            <person name="Hsiao Y.Y."/>
            <person name="Qi Y."/>
            <person name="Fu T."/>
            <person name="Tang G.D."/>
            <person name="Zhang D."/>
            <person name="Sun W.H."/>
            <person name="Liu D.K."/>
            <person name="Li Y."/>
            <person name="Chen G.Z."/>
            <person name="Liu X.D."/>
            <person name="Liao X.Y."/>
            <person name="Jiang Y.T."/>
            <person name="Yu X."/>
            <person name="Hao Y."/>
            <person name="Huang J."/>
            <person name="Zhao X.W."/>
            <person name="Ke S."/>
            <person name="Chen Y.Y."/>
            <person name="Wu W.L."/>
            <person name="Hsu J.L."/>
            <person name="Lin Y.F."/>
            <person name="Huang M.D."/>
            <person name="Li C.Y."/>
            <person name="Huang L."/>
            <person name="Wang Z.W."/>
            <person name="Zhao X."/>
            <person name="Zhong W.Y."/>
            <person name="Peng D.H."/>
            <person name="Ahmad S."/>
            <person name="Lan S."/>
            <person name="Zhang J.S."/>
            <person name="Tsai W.C."/>
            <person name="Van de Peer Y."/>
            <person name="Liu Z.J."/>
        </authorList>
    </citation>
    <scope>NUCLEOTIDE SEQUENCE</scope>
    <source>
        <strain evidence="11">SCP</strain>
    </source>
</reference>
<evidence type="ECO:0000256" key="3">
    <source>
        <dbReference type="ARBA" id="ARBA00022833"/>
    </source>
</evidence>
<dbReference type="EMBL" id="JAUJYN010000006">
    <property type="protein sequence ID" value="KAK1268142.1"/>
    <property type="molecule type" value="Genomic_DNA"/>
</dbReference>
<dbReference type="SMART" id="SM00401">
    <property type="entry name" value="ZnF_GATA"/>
    <property type="match status" value="1"/>
</dbReference>
<evidence type="ECO:0000256" key="8">
    <source>
        <dbReference type="PROSITE-ProRule" id="PRU00094"/>
    </source>
</evidence>
<gene>
    <name evidence="11" type="ORF">QJS04_geneDACA005150</name>
</gene>
<evidence type="ECO:0000256" key="4">
    <source>
        <dbReference type="ARBA" id="ARBA00023015"/>
    </source>
</evidence>
<evidence type="ECO:0000256" key="5">
    <source>
        <dbReference type="ARBA" id="ARBA00023125"/>
    </source>
</evidence>
<dbReference type="Gene3D" id="3.30.50.10">
    <property type="entry name" value="Erythroid Transcription Factor GATA-1, subunit A"/>
    <property type="match status" value="1"/>
</dbReference>
<evidence type="ECO:0000256" key="7">
    <source>
        <dbReference type="ARBA" id="ARBA00024019"/>
    </source>
</evidence>
<keyword evidence="2 8" id="KW-0863">Zinc-finger</keyword>
<evidence type="ECO:0000256" key="6">
    <source>
        <dbReference type="ARBA" id="ARBA00023163"/>
    </source>
</evidence>
<evidence type="ECO:0000256" key="2">
    <source>
        <dbReference type="ARBA" id="ARBA00022771"/>
    </source>
</evidence>
<keyword evidence="6" id="KW-0804">Transcription</keyword>